<dbReference type="NCBIfam" id="TIGR03949">
    <property type="entry name" value="bact_IIb_cerein"/>
    <property type="match status" value="1"/>
</dbReference>
<keyword evidence="2" id="KW-0812">Transmembrane</keyword>
<evidence type="ECO:0000313" key="3">
    <source>
        <dbReference type="EMBL" id="MDE5414005.1"/>
    </source>
</evidence>
<keyword evidence="2" id="KW-0472">Membrane</keyword>
<dbReference type="RefSeq" id="WP_275118784.1">
    <property type="nucleotide sequence ID" value="NZ_JAOTPO010000007.1"/>
</dbReference>
<gene>
    <name evidence="3" type="ORF">N7Z68_11495</name>
</gene>
<dbReference type="InterPro" id="IPR023991">
    <property type="entry name" value="Bacteriocin_IIb_lactobn/cerein"/>
</dbReference>
<keyword evidence="2" id="KW-1133">Transmembrane helix</keyword>
<proteinExistence type="predicted"/>
<organism evidence="3 4">
    <name type="scientific">Alkalihalobacterium chitinilyticum</name>
    <dbReference type="NCBI Taxonomy" id="2980103"/>
    <lineage>
        <taxon>Bacteria</taxon>
        <taxon>Bacillati</taxon>
        <taxon>Bacillota</taxon>
        <taxon>Bacilli</taxon>
        <taxon>Bacillales</taxon>
        <taxon>Bacillaceae</taxon>
        <taxon>Alkalihalobacterium</taxon>
    </lineage>
</organism>
<reference evidence="3" key="1">
    <citation type="submission" date="2024-05" db="EMBL/GenBank/DDBJ databases">
        <title>Alkalihalobacillus sp. strain MEB203 novel alkaliphilic bacterium from Lonar Lake, India.</title>
        <authorList>
            <person name="Joshi A."/>
            <person name="Thite S."/>
            <person name="Mengade P."/>
        </authorList>
    </citation>
    <scope>NUCLEOTIDE SEQUENCE</scope>
    <source>
        <strain evidence="3">MEB 203</strain>
    </source>
</reference>
<feature type="transmembrane region" description="Helical" evidence="2">
    <location>
        <begin position="20"/>
        <end position="37"/>
    </location>
</feature>
<evidence type="ECO:0000256" key="2">
    <source>
        <dbReference type="SAM" id="Phobius"/>
    </source>
</evidence>
<comment type="caution">
    <text evidence="3">The sequence shown here is derived from an EMBL/GenBank/DDBJ whole genome shotgun (WGS) entry which is preliminary data.</text>
</comment>
<feature type="compositionally biased region" description="Polar residues" evidence="1">
    <location>
        <begin position="48"/>
        <end position="60"/>
    </location>
</feature>
<evidence type="ECO:0000313" key="4">
    <source>
        <dbReference type="Proteomes" id="UP001148125"/>
    </source>
</evidence>
<evidence type="ECO:0000256" key="1">
    <source>
        <dbReference type="SAM" id="MobiDB-lite"/>
    </source>
</evidence>
<dbReference type="EMBL" id="JAOTPO010000007">
    <property type="protein sequence ID" value="MDE5414005.1"/>
    <property type="molecule type" value="Genomic_DNA"/>
</dbReference>
<name>A0ABT5VEW3_9BACI</name>
<keyword evidence="4" id="KW-1185">Reference proteome</keyword>
<accession>A0ABT5VEW3</accession>
<feature type="region of interest" description="Disordered" evidence="1">
    <location>
        <begin position="42"/>
        <end position="66"/>
    </location>
</feature>
<dbReference type="Proteomes" id="UP001148125">
    <property type="component" value="Unassembled WGS sequence"/>
</dbReference>
<sequence>MKSLVLMDNEELMDVNGGIWPYLIVAGVGVGAGYLYESAKNNHKNKKSTPTSPTAPNWNLSGGVRV</sequence>
<protein>
    <submittedName>
        <fullName evidence="3">Class IIb bacteriocin, lactobin A/cerein 7B family</fullName>
    </submittedName>
</protein>